<gene>
    <name evidence="1" type="ORF">Acr_05g0008020</name>
</gene>
<dbReference type="Proteomes" id="UP000585474">
    <property type="component" value="Unassembled WGS sequence"/>
</dbReference>
<evidence type="ECO:0000313" key="2">
    <source>
        <dbReference type="Proteomes" id="UP000585474"/>
    </source>
</evidence>
<dbReference type="AlphaFoldDB" id="A0A7J0EL21"/>
<protein>
    <submittedName>
        <fullName evidence="1">Violaxanthin de-epoxidase-like protein</fullName>
    </submittedName>
</protein>
<name>A0A7J0EL21_9ERIC</name>
<accession>A0A7J0EL21</accession>
<evidence type="ECO:0000313" key="1">
    <source>
        <dbReference type="EMBL" id="GFY87163.1"/>
    </source>
</evidence>
<proteinExistence type="predicted"/>
<sequence>MRVCRENYGDTYSVEHNLEPWCGFQRADATFSDESDYSHQRSIQVLQGRVFVDFQNRRYGCGTGSPPGKMSGAPAWVTIEVKTGLEEPDTVRRKTDSEM</sequence>
<reference evidence="1 2" key="1">
    <citation type="submission" date="2019-07" db="EMBL/GenBank/DDBJ databases">
        <title>De Novo Assembly of kiwifruit Actinidia rufa.</title>
        <authorList>
            <person name="Sugita-Konishi S."/>
            <person name="Sato K."/>
            <person name="Mori E."/>
            <person name="Abe Y."/>
            <person name="Kisaki G."/>
            <person name="Hamano K."/>
            <person name="Suezawa K."/>
            <person name="Otani M."/>
            <person name="Fukuda T."/>
            <person name="Manabe T."/>
            <person name="Gomi K."/>
            <person name="Tabuchi M."/>
            <person name="Akimitsu K."/>
            <person name="Kataoka I."/>
        </authorList>
    </citation>
    <scope>NUCLEOTIDE SEQUENCE [LARGE SCALE GENOMIC DNA]</scope>
    <source>
        <strain evidence="2">cv. Fuchu</strain>
    </source>
</reference>
<organism evidence="1 2">
    <name type="scientific">Actinidia rufa</name>
    <dbReference type="NCBI Taxonomy" id="165716"/>
    <lineage>
        <taxon>Eukaryota</taxon>
        <taxon>Viridiplantae</taxon>
        <taxon>Streptophyta</taxon>
        <taxon>Embryophyta</taxon>
        <taxon>Tracheophyta</taxon>
        <taxon>Spermatophyta</taxon>
        <taxon>Magnoliopsida</taxon>
        <taxon>eudicotyledons</taxon>
        <taxon>Gunneridae</taxon>
        <taxon>Pentapetalae</taxon>
        <taxon>asterids</taxon>
        <taxon>Ericales</taxon>
        <taxon>Actinidiaceae</taxon>
        <taxon>Actinidia</taxon>
    </lineage>
</organism>
<keyword evidence="2" id="KW-1185">Reference proteome</keyword>
<comment type="caution">
    <text evidence="1">The sequence shown here is derived from an EMBL/GenBank/DDBJ whole genome shotgun (WGS) entry which is preliminary data.</text>
</comment>
<dbReference type="EMBL" id="BJWL01000005">
    <property type="protein sequence ID" value="GFY87163.1"/>
    <property type="molecule type" value="Genomic_DNA"/>
</dbReference>